<protein>
    <submittedName>
        <fullName evidence="4">CDP-alcohol phosphatidyltransferase family protein</fullName>
    </submittedName>
</protein>
<dbReference type="PROSITE" id="PS00379">
    <property type="entry name" value="CDP_ALCOHOL_P_TRANSF"/>
    <property type="match status" value="1"/>
</dbReference>
<keyword evidence="3" id="KW-0812">Transmembrane</keyword>
<keyword evidence="5" id="KW-1185">Reference proteome</keyword>
<keyword evidence="1 2" id="KW-0808">Transferase</keyword>
<gene>
    <name evidence="4" type="ORF">U1T56_17165</name>
</gene>
<comment type="similarity">
    <text evidence="2">Belongs to the CDP-alcohol phosphatidyltransferase class-I family.</text>
</comment>
<sequence>MTPATDTPAFAVILGEEDGRLWGMTTTERHRRLCTRLGIGRVVSSDGGPAPQLLLRRDFAFDASLLRALSSRPGTVLMAPDATGTDRPVAAHVMGEAASLVSAMIHAGRLDPARLPAGIAVEHPETLGPGFDRVLRKRAKPFALHVTPATRRAVEWRSFREAYKGATDFVTKYLWPLPAFHVTRWCAERRLTPNMVTSVGFVLMLLATVLFWQGHLLLGLLPAWIMTFLDTVDGKLARCTFQSSRWGDVFDHGVDLLHPPFWWLAWWHGLSLVEPAAPQGPLWAALLVILVGYVLLRLEEGTFKLLFGIQTHIWRPIDYHFRSITARRNPNLAILTVATLTGAPAEGFLVVAVWTVVSVLFHALRLLQAGLARRTGPIVSWLDAAA</sequence>
<dbReference type="InterPro" id="IPR043130">
    <property type="entry name" value="CDP-OH_PTrfase_TM_dom"/>
</dbReference>
<organism evidence="4 5">
    <name type="scientific">Benzoatithermus flavus</name>
    <dbReference type="NCBI Taxonomy" id="3108223"/>
    <lineage>
        <taxon>Bacteria</taxon>
        <taxon>Pseudomonadati</taxon>
        <taxon>Pseudomonadota</taxon>
        <taxon>Alphaproteobacteria</taxon>
        <taxon>Geminicoccales</taxon>
        <taxon>Geminicoccaceae</taxon>
        <taxon>Benzoatithermus</taxon>
    </lineage>
</organism>
<feature type="transmembrane region" description="Helical" evidence="3">
    <location>
        <begin position="332"/>
        <end position="357"/>
    </location>
</feature>
<keyword evidence="3" id="KW-0472">Membrane</keyword>
<evidence type="ECO:0000256" key="3">
    <source>
        <dbReference type="SAM" id="Phobius"/>
    </source>
</evidence>
<feature type="transmembrane region" description="Helical" evidence="3">
    <location>
        <begin position="199"/>
        <end position="225"/>
    </location>
</feature>
<comment type="caution">
    <text evidence="4">The sequence shown here is derived from an EMBL/GenBank/DDBJ whole genome shotgun (WGS) entry which is preliminary data.</text>
</comment>
<dbReference type="Pfam" id="PF01066">
    <property type="entry name" value="CDP-OH_P_transf"/>
    <property type="match status" value="1"/>
</dbReference>
<dbReference type="InterPro" id="IPR000462">
    <property type="entry name" value="CDP-OH_P_trans"/>
</dbReference>
<dbReference type="Proteomes" id="UP001375743">
    <property type="component" value="Unassembled WGS sequence"/>
</dbReference>
<dbReference type="EMBL" id="JBBLZC010000019">
    <property type="protein sequence ID" value="MEK0084885.1"/>
    <property type="molecule type" value="Genomic_DNA"/>
</dbReference>
<evidence type="ECO:0000256" key="2">
    <source>
        <dbReference type="RuleBase" id="RU003750"/>
    </source>
</evidence>
<evidence type="ECO:0000313" key="4">
    <source>
        <dbReference type="EMBL" id="MEK0084885.1"/>
    </source>
</evidence>
<feature type="transmembrane region" description="Helical" evidence="3">
    <location>
        <begin position="280"/>
        <end position="296"/>
    </location>
</feature>
<evidence type="ECO:0000256" key="1">
    <source>
        <dbReference type="ARBA" id="ARBA00022679"/>
    </source>
</evidence>
<name>A0ABU8XWU2_9PROT</name>
<keyword evidence="3" id="KW-1133">Transmembrane helix</keyword>
<reference evidence="4 5" key="1">
    <citation type="submission" date="2024-01" db="EMBL/GenBank/DDBJ databases">
        <title>Multi-omics insights into the function and evolution of sodium benzoate biodegradation pathways in Benzoatithermus flavus gen. nov., sp. nov. from hot spring.</title>
        <authorList>
            <person name="Hu C.-J."/>
            <person name="Li W.-J."/>
        </authorList>
    </citation>
    <scope>NUCLEOTIDE SEQUENCE [LARGE SCALE GENOMIC DNA]</scope>
    <source>
        <strain evidence="4 5">SYSU G07066</strain>
    </source>
</reference>
<proteinExistence type="inferred from homology"/>
<evidence type="ECO:0000313" key="5">
    <source>
        <dbReference type="Proteomes" id="UP001375743"/>
    </source>
</evidence>
<dbReference type="RefSeq" id="WP_418160731.1">
    <property type="nucleotide sequence ID" value="NZ_JBBLZC010000019.1"/>
</dbReference>
<accession>A0ABU8XWU2</accession>
<dbReference type="Gene3D" id="1.20.120.1760">
    <property type="match status" value="1"/>
</dbReference>
<dbReference type="InterPro" id="IPR048254">
    <property type="entry name" value="CDP_ALCOHOL_P_TRANSF_CS"/>
</dbReference>